<sequence length="422" mass="48752">MFQLVRPLLGLSVNIGCRSICTNSSFRNIHPSYILTNLKRIRIHNQFRRYASDLQKRDNKNKKTMISADAYEKQQIIKRRIPGEAEQTNSWKDRTPNSWHFEKEAAPTLLPRPGAPPPNKWPLAKMYQVLKMKKEPELIYEAEPHKMYFVFCYAFALVFIIYAMNALSIGLTLTDRMYKDNDNKLKDWQLDLEYVMHLVISVVMACLPLGIGFGFLLLPSRLIRRMWYLPEGSGKPAYIKFTTHPLLPNRPTPVRTMPLGVLRKSITAKIYNGKGFYGVTDSSFFFFLRENGRRIPFIVDRKGFFWGDGRMFDLLFSNDTIDQVENSKKIDEIYGDLLRERREKEQALKKEYGFGWRTKAAGKLMVDDVSKIKSLISGSSDESNTPDKPKSTSKTSSKADAGNSTPKKSQSKRPKKKYENKK</sequence>
<keyword evidence="2" id="KW-1133">Transmembrane helix</keyword>
<organism evidence="3 4">
    <name type="scientific">Dekkera bruxellensis</name>
    <name type="common">Brettanomyces custersii</name>
    <dbReference type="NCBI Taxonomy" id="5007"/>
    <lineage>
        <taxon>Eukaryota</taxon>
        <taxon>Fungi</taxon>
        <taxon>Dikarya</taxon>
        <taxon>Ascomycota</taxon>
        <taxon>Saccharomycotina</taxon>
        <taxon>Pichiomycetes</taxon>
        <taxon>Pichiales</taxon>
        <taxon>Pichiaceae</taxon>
        <taxon>Brettanomyces</taxon>
    </lineage>
</organism>
<dbReference type="EMBL" id="CABFWN010000006">
    <property type="protein sequence ID" value="VUG20014.1"/>
    <property type="molecule type" value="Genomic_DNA"/>
</dbReference>
<keyword evidence="2" id="KW-0472">Membrane</keyword>
<evidence type="ECO:0000256" key="2">
    <source>
        <dbReference type="SAM" id="Phobius"/>
    </source>
</evidence>
<feature type="transmembrane region" description="Helical" evidence="2">
    <location>
        <begin position="194"/>
        <end position="218"/>
    </location>
</feature>
<feature type="transmembrane region" description="Helical" evidence="2">
    <location>
        <begin position="148"/>
        <end position="174"/>
    </location>
</feature>
<evidence type="ECO:0000256" key="1">
    <source>
        <dbReference type="SAM" id="MobiDB-lite"/>
    </source>
</evidence>
<name>A0A7D9D065_DEKBR</name>
<feature type="compositionally biased region" description="Low complexity" evidence="1">
    <location>
        <begin position="392"/>
        <end position="401"/>
    </location>
</feature>
<reference evidence="3 4" key="1">
    <citation type="submission" date="2019-07" db="EMBL/GenBank/DDBJ databases">
        <authorList>
            <person name="Friedrich A."/>
            <person name="Schacherer J."/>
        </authorList>
    </citation>
    <scope>NUCLEOTIDE SEQUENCE [LARGE SCALE GENOMIC DNA]</scope>
</reference>
<keyword evidence="2" id="KW-0812">Transmembrane</keyword>
<gene>
    <name evidence="3" type="ORF">DEBR0S6_05732G</name>
</gene>
<feature type="compositionally biased region" description="Basic residues" evidence="1">
    <location>
        <begin position="409"/>
        <end position="422"/>
    </location>
</feature>
<evidence type="ECO:0000313" key="3">
    <source>
        <dbReference type="EMBL" id="VUG20014.1"/>
    </source>
</evidence>
<dbReference type="Proteomes" id="UP000478008">
    <property type="component" value="Unassembled WGS sequence"/>
</dbReference>
<dbReference type="AlphaFoldDB" id="A0A7D9D065"/>
<feature type="region of interest" description="Disordered" evidence="1">
    <location>
        <begin position="376"/>
        <end position="422"/>
    </location>
</feature>
<proteinExistence type="predicted"/>
<keyword evidence="4" id="KW-1185">Reference proteome</keyword>
<evidence type="ECO:0000313" key="4">
    <source>
        <dbReference type="Proteomes" id="UP000478008"/>
    </source>
</evidence>
<accession>A0A7D9D065</accession>
<protein>
    <submittedName>
        <fullName evidence="3">DEBR0S6_05732g1_1</fullName>
    </submittedName>
</protein>